<evidence type="ECO:0000256" key="1">
    <source>
        <dbReference type="SAM" id="Phobius"/>
    </source>
</evidence>
<name>A0A3G4ZRF9_9VIRU</name>
<reference evidence="2" key="1">
    <citation type="submission" date="2018-10" db="EMBL/GenBank/DDBJ databases">
        <title>Hidden diversity of soil giant viruses.</title>
        <authorList>
            <person name="Schulz F."/>
            <person name="Alteio L."/>
            <person name="Goudeau D."/>
            <person name="Ryan E.M."/>
            <person name="Malmstrom R.R."/>
            <person name="Blanchard J."/>
            <person name="Woyke T."/>
        </authorList>
    </citation>
    <scope>NUCLEOTIDE SEQUENCE</scope>
    <source>
        <strain evidence="2">DSV1</strain>
    </source>
</reference>
<dbReference type="EMBL" id="MK072044">
    <property type="protein sequence ID" value="AYV77477.1"/>
    <property type="molecule type" value="Genomic_DNA"/>
</dbReference>
<organism evidence="2">
    <name type="scientific">Dasosvirus sp</name>
    <dbReference type="NCBI Taxonomy" id="2487764"/>
    <lineage>
        <taxon>Viruses</taxon>
        <taxon>Varidnaviria</taxon>
        <taxon>Bamfordvirae</taxon>
        <taxon>Nucleocytoviricota</taxon>
        <taxon>Megaviricetes</taxon>
        <taxon>Imitervirales</taxon>
        <taxon>Mimiviridae</taxon>
        <taxon>Klosneuvirinae</taxon>
    </lineage>
</organism>
<gene>
    <name evidence="2" type="ORF">Dasosvirus3_36</name>
</gene>
<keyword evidence="1" id="KW-1133">Transmembrane helix</keyword>
<sequence length="81" mass="9413">MNKLFRVFSKSKRNYCSLNPDPYQKLVNELQGIRTELKELKEFKRLKELKKKEEDPGLIPFGCGIVLFAMTGVVANYAMKE</sequence>
<accession>A0A3G4ZRF9</accession>
<evidence type="ECO:0000313" key="2">
    <source>
        <dbReference type="EMBL" id="AYV77477.1"/>
    </source>
</evidence>
<keyword evidence="1" id="KW-0812">Transmembrane</keyword>
<feature type="transmembrane region" description="Helical" evidence="1">
    <location>
        <begin position="57"/>
        <end position="79"/>
    </location>
</feature>
<keyword evidence="1" id="KW-0472">Membrane</keyword>
<proteinExistence type="predicted"/>
<protein>
    <submittedName>
        <fullName evidence="2">Uncharacterized protein</fullName>
    </submittedName>
</protein>